<dbReference type="Proteomes" id="UP000199322">
    <property type="component" value="Unassembled WGS sequence"/>
</dbReference>
<reference evidence="2 3" key="1">
    <citation type="submission" date="2016-10" db="EMBL/GenBank/DDBJ databases">
        <authorList>
            <person name="de Groot N.N."/>
        </authorList>
    </citation>
    <scope>NUCLEOTIDE SEQUENCE [LARGE SCALE GENOMIC DNA]</scope>
    <source>
        <strain evidence="2 3">WG14</strain>
    </source>
</reference>
<feature type="signal peptide" evidence="1">
    <location>
        <begin position="1"/>
        <end position="19"/>
    </location>
</feature>
<dbReference type="AlphaFoldDB" id="A0A1G6IPX4"/>
<evidence type="ECO:0000313" key="3">
    <source>
        <dbReference type="Proteomes" id="UP000199322"/>
    </source>
</evidence>
<keyword evidence="1" id="KW-0732">Signal</keyword>
<proteinExistence type="predicted"/>
<keyword evidence="3" id="KW-1185">Reference proteome</keyword>
<accession>A0A1G6IPX4</accession>
<dbReference type="RefSeq" id="WP_091402423.1">
    <property type="nucleotide sequence ID" value="NZ_FMYV01000001.1"/>
</dbReference>
<sequence>MKSKLIMVFMILSALAVIAAPLLDWGRVYPMNGEQQIFYADATNDGVYLFGYTNPKDITEDMLTMKIGLNGKILDSSVSGGRNNDWALWGFESHDEGLVSIGSSNSFSYDYDMIISKSGKNSFNKPIVNFGIERGTSGLELGDSYIIVGYGSNPQTLNMVGKIVKINKTNNEVEWSKWLPGAEAGIDIKPLSVQLTTDGNFIIAGTKINFFSGITEVYMTKVNLSGEEIWTKTFSGRDYARGFEVQETKGGYLIAGYNGDWSKGWSDFYLTKVDHNGDILWESEFGQDKSDHAYSVKVAKNGNIYVAGYTTPEGKDNFDMLLVEYNANGEILSHEVVGGNGDDVAYSLDIDDNGNLYMVGYSTSTDFGADVSGDPVVFKYSVK</sequence>
<dbReference type="PANTHER" id="PTHR42754">
    <property type="entry name" value="ENDOGLUCANASE"/>
    <property type="match status" value="1"/>
</dbReference>
<dbReference type="SUPFAM" id="SSF101898">
    <property type="entry name" value="NHL repeat"/>
    <property type="match status" value="1"/>
</dbReference>
<dbReference type="Gene3D" id="2.80.10.50">
    <property type="match status" value="1"/>
</dbReference>
<gene>
    <name evidence="2" type="ORF">SAMN04488588_0447</name>
</gene>
<dbReference type="InterPro" id="IPR010620">
    <property type="entry name" value="SBBP_repeat"/>
</dbReference>
<dbReference type="PANTHER" id="PTHR42754:SF1">
    <property type="entry name" value="LIPOPROTEIN"/>
    <property type="match status" value="1"/>
</dbReference>
<evidence type="ECO:0000313" key="2">
    <source>
        <dbReference type="EMBL" id="SDC08481.1"/>
    </source>
</evidence>
<name>A0A1G6IPX4_9BACT</name>
<dbReference type="Pfam" id="PF06739">
    <property type="entry name" value="SBBP"/>
    <property type="match status" value="1"/>
</dbReference>
<feature type="chain" id="PRO_5011718021" evidence="1">
    <location>
        <begin position="20"/>
        <end position="383"/>
    </location>
</feature>
<evidence type="ECO:0000256" key="1">
    <source>
        <dbReference type="SAM" id="SignalP"/>
    </source>
</evidence>
<organism evidence="2 3">
    <name type="scientific">Geotoga petraea</name>
    <dbReference type="NCBI Taxonomy" id="28234"/>
    <lineage>
        <taxon>Bacteria</taxon>
        <taxon>Thermotogati</taxon>
        <taxon>Thermotogota</taxon>
        <taxon>Thermotogae</taxon>
        <taxon>Petrotogales</taxon>
        <taxon>Petrotogaceae</taxon>
        <taxon>Geotoga</taxon>
    </lineage>
</organism>
<dbReference type="EMBL" id="FMYV01000001">
    <property type="protein sequence ID" value="SDC08481.1"/>
    <property type="molecule type" value="Genomic_DNA"/>
</dbReference>
<dbReference type="STRING" id="28234.SAMN04488588_0447"/>
<protein>
    <submittedName>
        <fullName evidence="2">Beta-propeller repeat-containing protein</fullName>
    </submittedName>
</protein>